<evidence type="ECO:0000256" key="5">
    <source>
        <dbReference type="ARBA" id="ARBA00023125"/>
    </source>
</evidence>
<dbReference type="EMBL" id="MSFO01000008">
    <property type="protein sequence ID" value="PLB44909.1"/>
    <property type="molecule type" value="Genomic_DNA"/>
</dbReference>
<comment type="function">
    <text evidence="1">Putative transcription factor.</text>
</comment>
<proteinExistence type="inferred from homology"/>
<dbReference type="InterPro" id="IPR004827">
    <property type="entry name" value="bZIP"/>
</dbReference>
<feature type="compositionally biased region" description="Low complexity" evidence="9">
    <location>
        <begin position="192"/>
        <end position="223"/>
    </location>
</feature>
<dbReference type="GO" id="GO:0001228">
    <property type="term" value="F:DNA-binding transcription activator activity, RNA polymerase II-specific"/>
    <property type="evidence" value="ECO:0007669"/>
    <property type="project" value="TreeGrafter"/>
</dbReference>
<dbReference type="PANTHER" id="PTHR40621:SF11">
    <property type="entry name" value="TRANSCRIPTION FACTOR KAPC-RELATED"/>
    <property type="match status" value="1"/>
</dbReference>
<evidence type="ECO:0000256" key="6">
    <source>
        <dbReference type="ARBA" id="ARBA00023163"/>
    </source>
</evidence>
<keyword evidence="12" id="KW-1185">Reference proteome</keyword>
<dbReference type="Pfam" id="PF00170">
    <property type="entry name" value="bZIP_1"/>
    <property type="match status" value="1"/>
</dbReference>
<evidence type="ECO:0000313" key="11">
    <source>
        <dbReference type="EMBL" id="PLB44909.1"/>
    </source>
</evidence>
<feature type="region of interest" description="Disordered" evidence="9">
    <location>
        <begin position="177"/>
        <end position="284"/>
    </location>
</feature>
<dbReference type="SMART" id="SM00338">
    <property type="entry name" value="BRLZ"/>
    <property type="match status" value="1"/>
</dbReference>
<dbReference type="GO" id="GO:0090575">
    <property type="term" value="C:RNA polymerase II transcription regulator complex"/>
    <property type="evidence" value="ECO:0007669"/>
    <property type="project" value="TreeGrafter"/>
</dbReference>
<evidence type="ECO:0000256" key="8">
    <source>
        <dbReference type="ARBA" id="ARBA00044067"/>
    </source>
</evidence>
<name>A0A2I2FW88_9EURO</name>
<evidence type="ECO:0000313" key="12">
    <source>
        <dbReference type="Proteomes" id="UP000234275"/>
    </source>
</evidence>
<dbReference type="InterPro" id="IPR050936">
    <property type="entry name" value="AP-1-like"/>
</dbReference>
<feature type="compositionally biased region" description="Low complexity" evidence="9">
    <location>
        <begin position="109"/>
        <end position="119"/>
    </location>
</feature>
<dbReference type="OrthoDB" id="2593073at2759"/>
<organism evidence="11 12">
    <name type="scientific">Aspergillus steynii IBT 23096</name>
    <dbReference type="NCBI Taxonomy" id="1392250"/>
    <lineage>
        <taxon>Eukaryota</taxon>
        <taxon>Fungi</taxon>
        <taxon>Dikarya</taxon>
        <taxon>Ascomycota</taxon>
        <taxon>Pezizomycotina</taxon>
        <taxon>Eurotiomycetes</taxon>
        <taxon>Eurotiomycetidae</taxon>
        <taxon>Eurotiales</taxon>
        <taxon>Aspergillaceae</taxon>
        <taxon>Aspergillus</taxon>
        <taxon>Aspergillus subgen. Circumdati</taxon>
    </lineage>
</organism>
<dbReference type="STRING" id="1392250.A0A2I2FW88"/>
<evidence type="ECO:0000259" key="10">
    <source>
        <dbReference type="PROSITE" id="PS00036"/>
    </source>
</evidence>
<keyword evidence="4" id="KW-0805">Transcription regulation</keyword>
<gene>
    <name evidence="11" type="ORF">P170DRAFT_429637</name>
</gene>
<keyword evidence="6" id="KW-0804">Transcription</keyword>
<comment type="caution">
    <text evidence="11">The sequence shown here is derived from an EMBL/GenBank/DDBJ whole genome shotgun (WGS) entry which is preliminary data.</text>
</comment>
<dbReference type="GO" id="GO:0000976">
    <property type="term" value="F:transcription cis-regulatory region binding"/>
    <property type="evidence" value="ECO:0007669"/>
    <property type="project" value="InterPro"/>
</dbReference>
<accession>A0A2I2FW88</accession>
<protein>
    <recommendedName>
        <fullName evidence="8">Putative transcription factor kapC</fullName>
    </recommendedName>
</protein>
<evidence type="ECO:0000256" key="1">
    <source>
        <dbReference type="ARBA" id="ARBA00004049"/>
    </source>
</evidence>
<keyword evidence="7" id="KW-0539">Nucleus</keyword>
<dbReference type="Gene3D" id="1.20.5.170">
    <property type="match status" value="1"/>
</dbReference>
<feature type="compositionally biased region" description="Low complexity" evidence="9">
    <location>
        <begin position="27"/>
        <end position="44"/>
    </location>
</feature>
<feature type="domain" description="BZIP" evidence="10">
    <location>
        <begin position="108"/>
        <end position="123"/>
    </location>
</feature>
<dbReference type="Proteomes" id="UP000234275">
    <property type="component" value="Unassembled WGS sequence"/>
</dbReference>
<dbReference type="VEuPathDB" id="FungiDB:P170DRAFT_429637"/>
<dbReference type="InterPro" id="IPR046347">
    <property type="entry name" value="bZIP_sf"/>
</dbReference>
<evidence type="ECO:0000256" key="2">
    <source>
        <dbReference type="ARBA" id="ARBA00004123"/>
    </source>
</evidence>
<evidence type="ECO:0000256" key="3">
    <source>
        <dbReference type="ARBA" id="ARBA00007163"/>
    </source>
</evidence>
<dbReference type="RefSeq" id="XP_024700211.1">
    <property type="nucleotide sequence ID" value="XM_024847905.1"/>
</dbReference>
<dbReference type="PROSITE" id="PS00036">
    <property type="entry name" value="BZIP_BASIC"/>
    <property type="match status" value="1"/>
</dbReference>
<feature type="compositionally biased region" description="Polar residues" evidence="9">
    <location>
        <begin position="58"/>
        <end position="68"/>
    </location>
</feature>
<sequence>MQQPALAPAPHPSMQTSAQDHTDQMLHDQLLAAQQHLTHPQQARPQPPPPQAPHMQPNNTSPRDQNNIDPAISGASMLSGPPQTPPQPEPTGPESPKSYGKRPLSTSKRAAQNRAAQRAFRQRKESYIRKLEEQVKEYDNMSDGFKALQAENYQLREYIINLQSRLLDSQGEVPELPGNIDLSQPRTDLNVASGAGSAQNAANAASSGPQQPQPNQNQAAGSNDDMNSLNRIASAGLGMRKHPNEDANYLGNNFGVRRPRADENQPDGSEATKTEPAHGLPVVS</sequence>
<dbReference type="AlphaFoldDB" id="A0A2I2FW88"/>
<dbReference type="PANTHER" id="PTHR40621">
    <property type="entry name" value="TRANSCRIPTION FACTOR KAPC-RELATED"/>
    <property type="match status" value="1"/>
</dbReference>
<comment type="similarity">
    <text evidence="3">Belongs to the bZIP family.</text>
</comment>
<dbReference type="GeneID" id="36555604"/>
<evidence type="ECO:0000256" key="9">
    <source>
        <dbReference type="SAM" id="MobiDB-lite"/>
    </source>
</evidence>
<feature type="compositionally biased region" description="Pro residues" evidence="9">
    <location>
        <begin position="82"/>
        <end position="93"/>
    </location>
</feature>
<reference evidence="11 12" key="1">
    <citation type="submission" date="2016-12" db="EMBL/GenBank/DDBJ databases">
        <title>The genomes of Aspergillus section Nigri reveals drivers in fungal speciation.</title>
        <authorList>
            <consortium name="DOE Joint Genome Institute"/>
            <person name="Vesth T.C."/>
            <person name="Nybo J."/>
            <person name="Theobald S."/>
            <person name="Brandl J."/>
            <person name="Frisvad J.C."/>
            <person name="Nielsen K.F."/>
            <person name="Lyhne E.K."/>
            <person name="Kogle M.E."/>
            <person name="Kuo A."/>
            <person name="Riley R."/>
            <person name="Clum A."/>
            <person name="Nolan M."/>
            <person name="Lipzen A."/>
            <person name="Salamov A."/>
            <person name="Henrissat B."/>
            <person name="Wiebenga A."/>
            <person name="De Vries R.P."/>
            <person name="Grigoriev I.V."/>
            <person name="Mortensen U.H."/>
            <person name="Andersen M.R."/>
            <person name="Baker S.E."/>
        </authorList>
    </citation>
    <scope>NUCLEOTIDE SEQUENCE [LARGE SCALE GENOMIC DNA]</scope>
    <source>
        <strain evidence="11 12">IBT 23096</strain>
    </source>
</reference>
<dbReference type="SUPFAM" id="SSF57959">
    <property type="entry name" value="Leucine zipper domain"/>
    <property type="match status" value="1"/>
</dbReference>
<keyword evidence="5" id="KW-0238">DNA-binding</keyword>
<feature type="region of interest" description="Disordered" evidence="9">
    <location>
        <begin position="1"/>
        <end position="122"/>
    </location>
</feature>
<evidence type="ECO:0000256" key="4">
    <source>
        <dbReference type="ARBA" id="ARBA00023015"/>
    </source>
</evidence>
<comment type="subcellular location">
    <subcellularLocation>
        <location evidence="2">Nucleus</location>
    </subcellularLocation>
</comment>
<evidence type="ECO:0000256" key="7">
    <source>
        <dbReference type="ARBA" id="ARBA00023242"/>
    </source>
</evidence>